<keyword evidence="1" id="KW-0175">Coiled coil</keyword>
<sequence>MTEFLPPPQFEISDLSIPESDPRYAAAVKCVQTYWKQATSMTESQILRYLGYLSRWNLPEYIPLLSQTAEPNSLMARASTHKLYPKRTAKGAIVKNSGSWTGYVLISSLYENLPSEYLESIRTRFGSATIKDHTDEYRRLYPAPIAQKEITPIIIDITTPVIDITMSAETTTTTPSATQSAVPGAWSIDNVIDTMSPSNKKRLGCEPERSAAKRAKADSNEMLQKVNQQAEVIQRAIDMLQANHDKKLQEMREAIEENKQALNAMQGELRQFMSAVATTLRDIQERLDE</sequence>
<protein>
    <submittedName>
        <fullName evidence="2">Uncharacterized protein</fullName>
    </submittedName>
</protein>
<dbReference type="KEGG" id="trr:M419DRAFT_88476"/>
<gene>
    <name evidence="2" type="ORF">M419DRAFT_88476</name>
</gene>
<dbReference type="Proteomes" id="UP000024376">
    <property type="component" value="Unassembled WGS sequence"/>
</dbReference>
<evidence type="ECO:0000313" key="2">
    <source>
        <dbReference type="EMBL" id="ETR98688.1"/>
    </source>
</evidence>
<evidence type="ECO:0000313" key="3">
    <source>
        <dbReference type="Proteomes" id="UP000024376"/>
    </source>
</evidence>
<organism evidence="2 3">
    <name type="scientific">Hypocrea jecorina (strain ATCC 56765 / BCRC 32924 / NRRL 11460 / Rut C-30)</name>
    <name type="common">Trichoderma reesei</name>
    <dbReference type="NCBI Taxonomy" id="1344414"/>
    <lineage>
        <taxon>Eukaryota</taxon>
        <taxon>Fungi</taxon>
        <taxon>Dikarya</taxon>
        <taxon>Ascomycota</taxon>
        <taxon>Pezizomycotina</taxon>
        <taxon>Sordariomycetes</taxon>
        <taxon>Hypocreomycetidae</taxon>
        <taxon>Hypocreales</taxon>
        <taxon>Hypocreaceae</taxon>
        <taxon>Trichoderma</taxon>
    </lineage>
</organism>
<dbReference type="OrthoDB" id="4896814at2759"/>
<evidence type="ECO:0000256" key="1">
    <source>
        <dbReference type="SAM" id="Coils"/>
    </source>
</evidence>
<reference evidence="3" key="1">
    <citation type="journal article" date="2013" name="Ind. Biotechnol.">
        <title>Comparative genomics analysis of Trichoderma reesei strains.</title>
        <authorList>
            <person name="Koike H."/>
            <person name="Aerts A."/>
            <person name="LaButti K."/>
            <person name="Grigoriev I.V."/>
            <person name="Baker S.E."/>
        </authorList>
    </citation>
    <scope>NUCLEOTIDE SEQUENCE [LARGE SCALE GENOMIC DNA]</scope>
    <source>
        <strain evidence="3">ATCC 56765 / BCRC 32924 / NRRL 11460 / Rut C-30</strain>
    </source>
</reference>
<dbReference type="AlphaFoldDB" id="A0A024S006"/>
<dbReference type="EMBL" id="KI911161">
    <property type="protein sequence ID" value="ETR98688.1"/>
    <property type="molecule type" value="Genomic_DNA"/>
</dbReference>
<feature type="coiled-coil region" evidence="1">
    <location>
        <begin position="223"/>
        <end position="271"/>
    </location>
</feature>
<proteinExistence type="predicted"/>
<accession>A0A024S006</accession>
<name>A0A024S006_HYPJR</name>
<dbReference type="HOGENOM" id="CLU_058078_0_0_1"/>